<evidence type="ECO:0000259" key="7">
    <source>
        <dbReference type="Pfam" id="PF14824"/>
    </source>
</evidence>
<dbReference type="InterPro" id="IPR028281">
    <property type="entry name" value="Sirohaem_synthase_central"/>
</dbReference>
<protein>
    <recommendedName>
        <fullName evidence="2">precorrin-2 dehydrogenase</fullName>
        <ecNumber evidence="2">1.3.1.76</ecNumber>
    </recommendedName>
</protein>
<dbReference type="Gene3D" id="1.10.8.610">
    <property type="entry name" value="SirC, precorrin-2 dehydrogenase, C-terminal helical domain-like"/>
    <property type="match status" value="1"/>
</dbReference>
<dbReference type="Gene3D" id="3.40.50.720">
    <property type="entry name" value="NAD(P)-binding Rossmann-like Domain"/>
    <property type="match status" value="1"/>
</dbReference>
<keyword evidence="9" id="KW-1185">Reference proteome</keyword>
<dbReference type="InterPro" id="IPR036291">
    <property type="entry name" value="NAD(P)-bd_dom_sf"/>
</dbReference>
<keyword evidence="5" id="KW-0627">Porphyrin biosynthesis</keyword>
<dbReference type="InterPro" id="IPR042518">
    <property type="entry name" value="SirC_C"/>
</dbReference>
<comment type="catalytic activity">
    <reaction evidence="6">
        <text>precorrin-2 + NAD(+) = sirohydrochlorin + NADH + 2 H(+)</text>
        <dbReference type="Rhea" id="RHEA:15613"/>
        <dbReference type="ChEBI" id="CHEBI:15378"/>
        <dbReference type="ChEBI" id="CHEBI:57540"/>
        <dbReference type="ChEBI" id="CHEBI:57945"/>
        <dbReference type="ChEBI" id="CHEBI:58351"/>
        <dbReference type="ChEBI" id="CHEBI:58827"/>
        <dbReference type="EC" id="1.3.1.76"/>
    </reaction>
</comment>
<dbReference type="InterPro" id="IPR028161">
    <property type="entry name" value="Met8-like"/>
</dbReference>
<dbReference type="Pfam" id="PF13241">
    <property type="entry name" value="NAD_binding_7"/>
    <property type="match status" value="1"/>
</dbReference>
<comment type="caution">
    <text evidence="8">The sequence shown here is derived from an EMBL/GenBank/DDBJ whole genome shotgun (WGS) entry which is preliminary data.</text>
</comment>
<feature type="domain" description="Siroheme synthase central" evidence="7">
    <location>
        <begin position="111"/>
        <end position="137"/>
    </location>
</feature>
<comment type="pathway">
    <text evidence="1">Porphyrin-containing compound metabolism; siroheme biosynthesis; sirohydrochlorin from precorrin-2: step 1/1.</text>
</comment>
<dbReference type="Pfam" id="PF14824">
    <property type="entry name" value="Sirohm_synth_M"/>
    <property type="match status" value="1"/>
</dbReference>
<dbReference type="EC" id="1.3.1.76" evidence="2"/>
<dbReference type="EMBL" id="JAGKQQ010000001">
    <property type="protein sequence ID" value="MBP3959006.1"/>
    <property type="molecule type" value="Genomic_DNA"/>
</dbReference>
<evidence type="ECO:0000256" key="6">
    <source>
        <dbReference type="ARBA" id="ARBA00047561"/>
    </source>
</evidence>
<dbReference type="NCBIfam" id="TIGR01470">
    <property type="entry name" value="cysG_Nterm"/>
    <property type="match status" value="1"/>
</dbReference>
<proteinExistence type="predicted"/>
<evidence type="ECO:0000313" key="8">
    <source>
        <dbReference type="EMBL" id="MBP3959006.1"/>
    </source>
</evidence>
<gene>
    <name evidence="8" type="ORF">J8F10_27500</name>
</gene>
<evidence type="ECO:0000256" key="3">
    <source>
        <dbReference type="ARBA" id="ARBA00023002"/>
    </source>
</evidence>
<dbReference type="PANTHER" id="PTHR35330">
    <property type="entry name" value="SIROHEME BIOSYNTHESIS PROTEIN MET8"/>
    <property type="match status" value="1"/>
</dbReference>
<accession>A0ABS5BZ54</accession>
<evidence type="ECO:0000256" key="1">
    <source>
        <dbReference type="ARBA" id="ARBA00005010"/>
    </source>
</evidence>
<dbReference type="Proteomes" id="UP000676565">
    <property type="component" value="Unassembled WGS sequence"/>
</dbReference>
<evidence type="ECO:0000256" key="4">
    <source>
        <dbReference type="ARBA" id="ARBA00023027"/>
    </source>
</evidence>
<reference evidence="8 9" key="1">
    <citation type="submission" date="2021-04" db="EMBL/GenBank/DDBJ databases">
        <authorList>
            <person name="Ivanova A."/>
        </authorList>
    </citation>
    <scope>NUCLEOTIDE SEQUENCE [LARGE SCALE GENOMIC DNA]</scope>
    <source>
        <strain evidence="8 9">G18</strain>
    </source>
</reference>
<evidence type="ECO:0000256" key="5">
    <source>
        <dbReference type="ARBA" id="ARBA00023244"/>
    </source>
</evidence>
<dbReference type="SUPFAM" id="SSF51735">
    <property type="entry name" value="NAD(P)-binding Rossmann-fold domains"/>
    <property type="match status" value="1"/>
</dbReference>
<dbReference type="RefSeq" id="WP_210659487.1">
    <property type="nucleotide sequence ID" value="NZ_JAGKQQ010000001.1"/>
</dbReference>
<sequence>MFPILLDLRGKLVCVIGGGAVGSRKARAAVDAGAGVRVVDPRPDLSLPNQVIHILELYRTEHLEGAALVFACATSEVNAQVVVDAHLRGVWVNAATSPDAGDFTLPAVVRRGALTLAVSTEGASPALARRIREKLEAEYDEVFAEWVRILADVRAEVLATVADESRRRALLDSFADWSWLARLRAEGADVVRNAMRAGW</sequence>
<keyword evidence="3" id="KW-0560">Oxidoreductase</keyword>
<dbReference type="PANTHER" id="PTHR35330:SF1">
    <property type="entry name" value="SIROHEME BIOSYNTHESIS PROTEIN MET8"/>
    <property type="match status" value="1"/>
</dbReference>
<evidence type="ECO:0000313" key="9">
    <source>
        <dbReference type="Proteomes" id="UP000676565"/>
    </source>
</evidence>
<dbReference type="SUPFAM" id="SSF75615">
    <property type="entry name" value="Siroheme synthase middle domains-like"/>
    <property type="match status" value="1"/>
</dbReference>
<name>A0ABS5BZ54_9BACT</name>
<dbReference type="InterPro" id="IPR006367">
    <property type="entry name" value="Sirohaem_synthase_N"/>
</dbReference>
<keyword evidence="4" id="KW-0520">NAD</keyword>
<evidence type="ECO:0000256" key="2">
    <source>
        <dbReference type="ARBA" id="ARBA00012400"/>
    </source>
</evidence>
<organism evidence="8 9">
    <name type="scientific">Gemmata palustris</name>
    <dbReference type="NCBI Taxonomy" id="2822762"/>
    <lineage>
        <taxon>Bacteria</taxon>
        <taxon>Pseudomonadati</taxon>
        <taxon>Planctomycetota</taxon>
        <taxon>Planctomycetia</taxon>
        <taxon>Gemmatales</taxon>
        <taxon>Gemmataceae</taxon>
        <taxon>Gemmata</taxon>
    </lineage>
</organism>